<dbReference type="AlphaFoldDB" id="A0A4C1Z7Q8"/>
<dbReference type="Proteomes" id="UP000299102">
    <property type="component" value="Unassembled WGS sequence"/>
</dbReference>
<evidence type="ECO:0000313" key="2">
    <source>
        <dbReference type="EMBL" id="GBP82677.1"/>
    </source>
</evidence>
<organism evidence="2 3">
    <name type="scientific">Eumeta variegata</name>
    <name type="common">Bagworm moth</name>
    <name type="synonym">Eumeta japonica</name>
    <dbReference type="NCBI Taxonomy" id="151549"/>
    <lineage>
        <taxon>Eukaryota</taxon>
        <taxon>Metazoa</taxon>
        <taxon>Ecdysozoa</taxon>
        <taxon>Arthropoda</taxon>
        <taxon>Hexapoda</taxon>
        <taxon>Insecta</taxon>
        <taxon>Pterygota</taxon>
        <taxon>Neoptera</taxon>
        <taxon>Endopterygota</taxon>
        <taxon>Lepidoptera</taxon>
        <taxon>Glossata</taxon>
        <taxon>Ditrysia</taxon>
        <taxon>Tineoidea</taxon>
        <taxon>Psychidae</taxon>
        <taxon>Oiketicinae</taxon>
        <taxon>Eumeta</taxon>
    </lineage>
</organism>
<dbReference type="EMBL" id="BGZK01001579">
    <property type="protein sequence ID" value="GBP82677.1"/>
    <property type="molecule type" value="Genomic_DNA"/>
</dbReference>
<name>A0A4C1Z7Q8_EUMVA</name>
<accession>A0A4C1Z7Q8</accession>
<reference evidence="2 3" key="1">
    <citation type="journal article" date="2019" name="Commun. Biol.">
        <title>The bagworm genome reveals a unique fibroin gene that provides high tensile strength.</title>
        <authorList>
            <person name="Kono N."/>
            <person name="Nakamura H."/>
            <person name="Ohtoshi R."/>
            <person name="Tomita M."/>
            <person name="Numata K."/>
            <person name="Arakawa K."/>
        </authorList>
    </citation>
    <scope>NUCLEOTIDE SEQUENCE [LARGE SCALE GENOMIC DNA]</scope>
</reference>
<sequence length="83" mass="9075">MQKQRLLGKRNNATPDSGVLPELRGDARQNAFRARPPPAPRPAAPAVGAHGGKELMAELGLELRTRRKSGQALDLEFTFRTES</sequence>
<feature type="region of interest" description="Disordered" evidence="1">
    <location>
        <begin position="1"/>
        <end position="50"/>
    </location>
</feature>
<proteinExistence type="predicted"/>
<protein>
    <submittedName>
        <fullName evidence="2">Uncharacterized protein</fullName>
    </submittedName>
</protein>
<keyword evidence="3" id="KW-1185">Reference proteome</keyword>
<evidence type="ECO:0000313" key="3">
    <source>
        <dbReference type="Proteomes" id="UP000299102"/>
    </source>
</evidence>
<comment type="caution">
    <text evidence="2">The sequence shown here is derived from an EMBL/GenBank/DDBJ whole genome shotgun (WGS) entry which is preliminary data.</text>
</comment>
<evidence type="ECO:0000256" key="1">
    <source>
        <dbReference type="SAM" id="MobiDB-lite"/>
    </source>
</evidence>
<gene>
    <name evidence="2" type="ORF">EVAR_27002_1</name>
</gene>